<protein>
    <submittedName>
        <fullName evidence="1">Uncharacterized protein</fullName>
    </submittedName>
</protein>
<sequence>MGFWSVVYNCRNYSNRIKTTQIIILVARLQGQYPYQDDGSPKDVHELNQIYIDRHNLKRQCSCPLMLYLECSSSPGAIAKLTGTTKSDFSKASTGQETQDNKQLARLQQVVNNKLAMKCLTLHICLVVHSLWFLIQQLL</sequence>
<name>A0ABV0P2I0_9TELE</name>
<keyword evidence="2" id="KW-1185">Reference proteome</keyword>
<dbReference type="EMBL" id="JAHRIO010060400">
    <property type="protein sequence ID" value="MEQ2177874.1"/>
    <property type="molecule type" value="Genomic_DNA"/>
</dbReference>
<organism evidence="1 2">
    <name type="scientific">Goodea atripinnis</name>
    <dbReference type="NCBI Taxonomy" id="208336"/>
    <lineage>
        <taxon>Eukaryota</taxon>
        <taxon>Metazoa</taxon>
        <taxon>Chordata</taxon>
        <taxon>Craniata</taxon>
        <taxon>Vertebrata</taxon>
        <taxon>Euteleostomi</taxon>
        <taxon>Actinopterygii</taxon>
        <taxon>Neopterygii</taxon>
        <taxon>Teleostei</taxon>
        <taxon>Neoteleostei</taxon>
        <taxon>Acanthomorphata</taxon>
        <taxon>Ovalentaria</taxon>
        <taxon>Atherinomorphae</taxon>
        <taxon>Cyprinodontiformes</taxon>
        <taxon>Goodeidae</taxon>
        <taxon>Goodea</taxon>
    </lineage>
</organism>
<reference evidence="1 2" key="1">
    <citation type="submission" date="2021-06" db="EMBL/GenBank/DDBJ databases">
        <authorList>
            <person name="Palmer J.M."/>
        </authorList>
    </citation>
    <scope>NUCLEOTIDE SEQUENCE [LARGE SCALE GENOMIC DNA]</scope>
    <source>
        <strain evidence="1 2">GA_2019</strain>
        <tissue evidence="1">Muscle</tissue>
    </source>
</reference>
<evidence type="ECO:0000313" key="2">
    <source>
        <dbReference type="Proteomes" id="UP001476798"/>
    </source>
</evidence>
<accession>A0ABV0P2I0</accession>
<gene>
    <name evidence="1" type="ORF">GOODEAATRI_008175</name>
</gene>
<evidence type="ECO:0000313" key="1">
    <source>
        <dbReference type="EMBL" id="MEQ2177874.1"/>
    </source>
</evidence>
<proteinExistence type="predicted"/>
<comment type="caution">
    <text evidence="1">The sequence shown here is derived from an EMBL/GenBank/DDBJ whole genome shotgun (WGS) entry which is preliminary data.</text>
</comment>
<dbReference type="Proteomes" id="UP001476798">
    <property type="component" value="Unassembled WGS sequence"/>
</dbReference>